<gene>
    <name evidence="1" type="ORF">PoB_001019800</name>
</gene>
<proteinExistence type="predicted"/>
<comment type="caution">
    <text evidence="1">The sequence shown here is derived from an EMBL/GenBank/DDBJ whole genome shotgun (WGS) entry which is preliminary data.</text>
</comment>
<accession>A0AAV3YN30</accession>
<evidence type="ECO:0000313" key="1">
    <source>
        <dbReference type="EMBL" id="GFN83692.1"/>
    </source>
</evidence>
<dbReference type="EMBL" id="BLXT01001211">
    <property type="protein sequence ID" value="GFN83692.1"/>
    <property type="molecule type" value="Genomic_DNA"/>
</dbReference>
<dbReference type="AlphaFoldDB" id="A0AAV3YN30"/>
<sequence length="49" mass="5864">MREDFGVIENDTDARGLRRYRERHRCARTSALSRTIQMYEDFHGTMNVT</sequence>
<organism evidence="1 2">
    <name type="scientific">Plakobranchus ocellatus</name>
    <dbReference type="NCBI Taxonomy" id="259542"/>
    <lineage>
        <taxon>Eukaryota</taxon>
        <taxon>Metazoa</taxon>
        <taxon>Spiralia</taxon>
        <taxon>Lophotrochozoa</taxon>
        <taxon>Mollusca</taxon>
        <taxon>Gastropoda</taxon>
        <taxon>Heterobranchia</taxon>
        <taxon>Euthyneura</taxon>
        <taxon>Panpulmonata</taxon>
        <taxon>Sacoglossa</taxon>
        <taxon>Placobranchoidea</taxon>
        <taxon>Plakobranchidae</taxon>
        <taxon>Plakobranchus</taxon>
    </lineage>
</organism>
<keyword evidence="2" id="KW-1185">Reference proteome</keyword>
<reference evidence="1 2" key="1">
    <citation type="journal article" date="2021" name="Elife">
        <title>Chloroplast acquisition without the gene transfer in kleptoplastic sea slugs, Plakobranchus ocellatus.</title>
        <authorList>
            <person name="Maeda T."/>
            <person name="Takahashi S."/>
            <person name="Yoshida T."/>
            <person name="Shimamura S."/>
            <person name="Takaki Y."/>
            <person name="Nagai Y."/>
            <person name="Toyoda A."/>
            <person name="Suzuki Y."/>
            <person name="Arimoto A."/>
            <person name="Ishii H."/>
            <person name="Satoh N."/>
            <person name="Nishiyama T."/>
            <person name="Hasebe M."/>
            <person name="Maruyama T."/>
            <person name="Minagawa J."/>
            <person name="Obokata J."/>
            <person name="Shigenobu S."/>
        </authorList>
    </citation>
    <scope>NUCLEOTIDE SEQUENCE [LARGE SCALE GENOMIC DNA]</scope>
</reference>
<dbReference type="Proteomes" id="UP000735302">
    <property type="component" value="Unassembled WGS sequence"/>
</dbReference>
<name>A0AAV3YN30_9GAST</name>
<evidence type="ECO:0000313" key="2">
    <source>
        <dbReference type="Proteomes" id="UP000735302"/>
    </source>
</evidence>
<protein>
    <submittedName>
        <fullName evidence="1">Zonadhesin</fullName>
    </submittedName>
</protein>